<evidence type="ECO:0000256" key="1">
    <source>
        <dbReference type="SAM" id="Phobius"/>
    </source>
</evidence>
<dbReference type="RefSeq" id="WP_086963241.1">
    <property type="nucleotide sequence ID" value="NZ_AP018680.1"/>
</dbReference>
<keyword evidence="1" id="KW-0812">Transmembrane</keyword>
<dbReference type="EMBL" id="QPGL01000001">
    <property type="protein sequence ID" value="RCS73142.1"/>
    <property type="molecule type" value="Genomic_DNA"/>
</dbReference>
<keyword evidence="1" id="KW-1133">Transmembrane helix</keyword>
<protein>
    <submittedName>
        <fullName evidence="2">Uncharacterized protein</fullName>
    </submittedName>
</protein>
<gene>
    <name evidence="2" type="ORF">CIK83_05655</name>
</gene>
<name>A0A368LMN5_9VIBR</name>
<keyword evidence="3" id="KW-1185">Reference proteome</keyword>
<keyword evidence="1" id="KW-0472">Membrane</keyword>
<comment type="caution">
    <text evidence="2">The sequence shown here is derived from an EMBL/GenBank/DDBJ whole genome shotgun (WGS) entry which is preliminary data.</text>
</comment>
<reference evidence="2 3" key="1">
    <citation type="journal article" date="2017" name="Elife">
        <title>Extensive horizontal gene transfer in cheese-associated bacteria.</title>
        <authorList>
            <person name="Bonham K.S."/>
            <person name="Wolfe B.E."/>
            <person name="Dutton R.J."/>
        </authorList>
    </citation>
    <scope>NUCLEOTIDE SEQUENCE [LARGE SCALE GENOMIC DNA]</scope>
    <source>
        <strain evidence="2 3">JB196</strain>
    </source>
</reference>
<evidence type="ECO:0000313" key="3">
    <source>
        <dbReference type="Proteomes" id="UP000252479"/>
    </source>
</evidence>
<organism evidence="2 3">
    <name type="scientific">Vibrio casei</name>
    <dbReference type="NCBI Taxonomy" id="673372"/>
    <lineage>
        <taxon>Bacteria</taxon>
        <taxon>Pseudomonadati</taxon>
        <taxon>Pseudomonadota</taxon>
        <taxon>Gammaproteobacteria</taxon>
        <taxon>Vibrionales</taxon>
        <taxon>Vibrionaceae</taxon>
        <taxon>Vibrio</taxon>
    </lineage>
</organism>
<proteinExistence type="predicted"/>
<feature type="transmembrane region" description="Helical" evidence="1">
    <location>
        <begin position="7"/>
        <end position="32"/>
    </location>
</feature>
<accession>A0A368LMN5</accession>
<feature type="transmembrane region" description="Helical" evidence="1">
    <location>
        <begin position="38"/>
        <end position="61"/>
    </location>
</feature>
<evidence type="ECO:0000313" key="2">
    <source>
        <dbReference type="EMBL" id="RCS73142.1"/>
    </source>
</evidence>
<dbReference type="Proteomes" id="UP000252479">
    <property type="component" value="Unassembled WGS sequence"/>
</dbReference>
<sequence length="64" mass="7192">MPRFVQILQILIAVIVGGYVGVQMILHGIAIFNTSNNWFAVMTVVLGLLLELSLFIIYKLIEED</sequence>
<dbReference type="AlphaFoldDB" id="A0A368LMN5"/>
<dbReference type="GeneID" id="303188394"/>